<dbReference type="PANTHER" id="PTHR13722:SF0">
    <property type="entry name" value="ATP SYNTHASE PROTEIN 8"/>
    <property type="match status" value="1"/>
</dbReference>
<keyword evidence="8" id="KW-0007">Acetylation</keyword>
<dbReference type="EMBL" id="AJ639865">
    <property type="protein sequence ID" value="CAG26333.1"/>
    <property type="molecule type" value="Genomic_DNA"/>
</dbReference>
<keyword evidence="11 14" id="KW-0472">Membrane</keyword>
<evidence type="ECO:0000256" key="2">
    <source>
        <dbReference type="ARBA" id="ARBA00008892"/>
    </source>
</evidence>
<keyword evidence="4 13" id="KW-0138">CF(0)</keyword>
<gene>
    <name evidence="15" type="primary">ATP8</name>
</gene>
<evidence type="ECO:0000256" key="10">
    <source>
        <dbReference type="ARBA" id="ARBA00023128"/>
    </source>
</evidence>
<evidence type="ECO:0000256" key="14">
    <source>
        <dbReference type="SAM" id="Phobius"/>
    </source>
</evidence>
<reference evidence="15" key="1">
    <citation type="journal article" date="2004" name="Gene">
        <title>Marsupial relationships and a timeline for marsupial radiation in South Gondwana.</title>
        <authorList>
            <person name="Nilsson MAA"/>
            <person name="Arnason U"/>
            <person name="Spencer PBS.S"/>
            <person name="Janke A"/>
        </authorList>
    </citation>
    <scope>NUCLEOTIDE SEQUENCE</scope>
    <source>
        <tissue evidence="15">Liver</tissue>
    </source>
</reference>
<protein>
    <recommendedName>
        <fullName evidence="13">ATP synthase complex subunit 8</fullName>
    </recommendedName>
</protein>
<sequence>MPQLDTSTWFMTIFLMIFTIYGIFQLKVVKYLPTVLPTSSTQATPVTKLTPWNSKWTKIYLPHSLLLQS</sequence>
<geneLocation type="mitochondrion" evidence="15"/>
<evidence type="ECO:0000256" key="4">
    <source>
        <dbReference type="ARBA" id="ARBA00022547"/>
    </source>
</evidence>
<organism evidence="15">
    <name type="scientific">Zaglossus bruijni</name>
    <name type="common">Western long-beaked echidna</name>
    <dbReference type="NCBI Taxonomy" id="33543"/>
    <lineage>
        <taxon>Eukaryota</taxon>
        <taxon>Metazoa</taxon>
        <taxon>Chordata</taxon>
        <taxon>Craniata</taxon>
        <taxon>Vertebrata</taxon>
        <taxon>Euteleostomi</taxon>
        <taxon>Mammalia</taxon>
        <taxon>Monotremata</taxon>
        <taxon>Tachyglossidae</taxon>
        <taxon>Zaglossus</taxon>
    </lineage>
</organism>
<comment type="similarity">
    <text evidence="2 13">Belongs to the ATPase protein 8 family.</text>
</comment>
<evidence type="ECO:0000256" key="6">
    <source>
        <dbReference type="ARBA" id="ARBA00022781"/>
    </source>
</evidence>
<keyword evidence="10 13" id="KW-0496">Mitochondrion</keyword>
<name>Q5ZNA6_ZAGBR</name>
<dbReference type="PANTHER" id="PTHR13722">
    <property type="entry name" value="ATP SYNTHASE PROTEIN 8"/>
    <property type="match status" value="1"/>
</dbReference>
<evidence type="ECO:0000256" key="13">
    <source>
        <dbReference type="RuleBase" id="RU003661"/>
    </source>
</evidence>
<dbReference type="InterPro" id="IPR001421">
    <property type="entry name" value="ATP8_metazoa"/>
</dbReference>
<evidence type="ECO:0000256" key="1">
    <source>
        <dbReference type="ARBA" id="ARBA00004304"/>
    </source>
</evidence>
<dbReference type="GeneID" id="3112541"/>
<proteinExistence type="inferred from homology"/>
<evidence type="ECO:0000256" key="3">
    <source>
        <dbReference type="ARBA" id="ARBA00022448"/>
    </source>
</evidence>
<dbReference type="GO" id="GO:0031966">
    <property type="term" value="C:mitochondrial membrane"/>
    <property type="evidence" value="ECO:0007669"/>
    <property type="project" value="UniProtKB-SubCell"/>
</dbReference>
<keyword evidence="9 13" id="KW-0406">Ion transport</keyword>
<accession>Q5ZNA6</accession>
<feature type="transmembrane region" description="Helical" evidence="14">
    <location>
        <begin position="6"/>
        <end position="24"/>
    </location>
</feature>
<evidence type="ECO:0000256" key="12">
    <source>
        <dbReference type="ARBA" id="ARBA00023310"/>
    </source>
</evidence>
<dbReference type="GO" id="GO:0015078">
    <property type="term" value="F:proton transmembrane transporter activity"/>
    <property type="evidence" value="ECO:0007669"/>
    <property type="project" value="InterPro"/>
</dbReference>
<evidence type="ECO:0000313" key="15">
    <source>
        <dbReference type="EMBL" id="CAG26333.1"/>
    </source>
</evidence>
<dbReference type="CTD" id="4509"/>
<evidence type="ECO:0000256" key="11">
    <source>
        <dbReference type="ARBA" id="ARBA00023136"/>
    </source>
</evidence>
<dbReference type="GO" id="GO:0015986">
    <property type="term" value="P:proton motive force-driven ATP synthesis"/>
    <property type="evidence" value="ECO:0007669"/>
    <property type="project" value="InterPro"/>
</dbReference>
<keyword evidence="7 14" id="KW-1133">Transmembrane helix</keyword>
<evidence type="ECO:0000256" key="8">
    <source>
        <dbReference type="ARBA" id="ARBA00022990"/>
    </source>
</evidence>
<dbReference type="InterPro" id="IPR039017">
    <property type="entry name" value="ATP8_mammal"/>
</dbReference>
<keyword evidence="6 13" id="KW-0375">Hydrogen ion transport</keyword>
<evidence type="ECO:0000256" key="9">
    <source>
        <dbReference type="ARBA" id="ARBA00023065"/>
    </source>
</evidence>
<dbReference type="Pfam" id="PF00895">
    <property type="entry name" value="ATP-synt_8"/>
    <property type="match status" value="1"/>
</dbReference>
<dbReference type="AlphaFoldDB" id="Q5ZNA6"/>
<evidence type="ECO:0000256" key="5">
    <source>
        <dbReference type="ARBA" id="ARBA00022692"/>
    </source>
</evidence>
<dbReference type="RefSeq" id="YP_122147.1">
    <property type="nucleotide sequence ID" value="NC_006364.1"/>
</dbReference>
<keyword evidence="3 13" id="KW-0813">Transport</keyword>
<comment type="subcellular location">
    <subcellularLocation>
        <location evidence="1 13">Mitochondrion membrane</location>
        <topology evidence="1 13">Single-pass membrane protein</topology>
    </subcellularLocation>
</comment>
<evidence type="ECO:0000256" key="7">
    <source>
        <dbReference type="ARBA" id="ARBA00022989"/>
    </source>
</evidence>
<keyword evidence="12" id="KW-0066">ATP synthesis</keyword>
<dbReference type="GO" id="GO:0045259">
    <property type="term" value="C:proton-transporting ATP synthase complex"/>
    <property type="evidence" value="ECO:0007669"/>
    <property type="project" value="UniProtKB-KW"/>
</dbReference>
<keyword evidence="5 13" id="KW-0812">Transmembrane</keyword>